<keyword evidence="2" id="KW-1185">Reference proteome</keyword>
<reference evidence="1 2" key="1">
    <citation type="submission" date="2024-09" db="EMBL/GenBank/DDBJ databases">
        <authorList>
            <person name="Sun Q."/>
            <person name="Mori K."/>
        </authorList>
    </citation>
    <scope>NUCLEOTIDE SEQUENCE [LARGE SCALE GENOMIC DNA]</scope>
    <source>
        <strain evidence="1 2">CICC 11035S</strain>
    </source>
</reference>
<evidence type="ECO:0000313" key="2">
    <source>
        <dbReference type="Proteomes" id="UP001589858"/>
    </source>
</evidence>
<accession>A0ABV6S2Z0</accession>
<keyword evidence="1" id="KW-0808">Transferase</keyword>
<dbReference type="RefSeq" id="WP_267221752.1">
    <property type="nucleotide sequence ID" value="NZ_JAPCWC010000011.1"/>
</dbReference>
<dbReference type="Proteomes" id="UP001589858">
    <property type="component" value="Unassembled WGS sequence"/>
</dbReference>
<dbReference type="EMBL" id="JBHLTM010000014">
    <property type="protein sequence ID" value="MFC0683597.1"/>
    <property type="molecule type" value="Genomic_DNA"/>
</dbReference>
<organism evidence="1 2">
    <name type="scientific">Novosphingobium clariflavum</name>
    <dbReference type="NCBI Taxonomy" id="2029884"/>
    <lineage>
        <taxon>Bacteria</taxon>
        <taxon>Pseudomonadati</taxon>
        <taxon>Pseudomonadota</taxon>
        <taxon>Alphaproteobacteria</taxon>
        <taxon>Sphingomonadales</taxon>
        <taxon>Sphingomonadaceae</taxon>
        <taxon>Novosphingobium</taxon>
    </lineage>
</organism>
<sequence>MDAHRFKPTPVPRARRRGQLTRFTLTDSQGQPIEVIVRNISARGLSAAALREAPALNAVVRAQLEDGRELWGLVRWAEGNLFGVEFETPAA</sequence>
<name>A0ABV6S2Z0_9SPHN</name>
<dbReference type="GO" id="GO:0016301">
    <property type="term" value="F:kinase activity"/>
    <property type="evidence" value="ECO:0007669"/>
    <property type="project" value="UniProtKB-KW"/>
</dbReference>
<protein>
    <submittedName>
        <fullName evidence="1">Histidine kinase</fullName>
    </submittedName>
</protein>
<evidence type="ECO:0000313" key="1">
    <source>
        <dbReference type="EMBL" id="MFC0683597.1"/>
    </source>
</evidence>
<gene>
    <name evidence="1" type="ORF">ACFFF8_03205</name>
</gene>
<keyword evidence="1" id="KW-0418">Kinase</keyword>
<proteinExistence type="predicted"/>
<comment type="caution">
    <text evidence="1">The sequence shown here is derived from an EMBL/GenBank/DDBJ whole genome shotgun (WGS) entry which is preliminary data.</text>
</comment>